<name>A0A0M5IEB6_9BACT</name>
<accession>A0A0M5IEB6</accession>
<proteinExistence type="predicted"/>
<sequence>MEENSRWSGFRNLQLENAVLAFEYSNFAGLNWTYSEYQEFR</sequence>
<organism evidence="1">
    <name type="scientific">uncultured bacterium 33g20</name>
    <dbReference type="NCBI Taxonomy" id="1701364"/>
    <lineage>
        <taxon>Bacteria</taxon>
        <taxon>environmental samples</taxon>
    </lineage>
</organism>
<reference evidence="1" key="1">
    <citation type="journal article" date="2015" name="Proc. Natl. Acad. Sci. U.S.A.">
        <title>Functional metagenomic discovery of bacterial effectors in the human microbiome and isolation of commendamide, a GPCR G2A/132 agonist.</title>
        <authorList>
            <person name="Cohen L.J."/>
            <person name="Kang H.S."/>
            <person name="Chu J."/>
            <person name="Huang Y.H."/>
            <person name="Gordon E.A."/>
            <person name="Reddy B.V."/>
            <person name="Ternei M.A."/>
            <person name="Craig J.W."/>
            <person name="Brady S.F."/>
        </authorList>
    </citation>
    <scope>NUCLEOTIDE SEQUENCE</scope>
</reference>
<dbReference type="EMBL" id="KT336261">
    <property type="protein sequence ID" value="ALB76172.1"/>
    <property type="molecule type" value="Genomic_DNA"/>
</dbReference>
<protein>
    <submittedName>
        <fullName evidence="1">Uncharacterized protein</fullName>
    </submittedName>
</protein>
<evidence type="ECO:0000313" key="1">
    <source>
        <dbReference type="EMBL" id="ALB76172.1"/>
    </source>
</evidence>
<dbReference type="AlphaFoldDB" id="A0A0M5IEB6"/>